<gene>
    <name evidence="3" type="ORF">PI95_012965</name>
</gene>
<keyword evidence="2" id="KW-0472">Membrane</keyword>
<evidence type="ECO:0000256" key="1">
    <source>
        <dbReference type="SAM" id="MobiDB-lite"/>
    </source>
</evidence>
<organism evidence="3 4">
    <name type="scientific">Hassallia byssoidea VB512170</name>
    <dbReference type="NCBI Taxonomy" id="1304833"/>
    <lineage>
        <taxon>Bacteria</taxon>
        <taxon>Bacillati</taxon>
        <taxon>Cyanobacteriota</taxon>
        <taxon>Cyanophyceae</taxon>
        <taxon>Nostocales</taxon>
        <taxon>Tolypothrichaceae</taxon>
        <taxon>Hassallia</taxon>
    </lineage>
</organism>
<feature type="compositionally biased region" description="Basic and acidic residues" evidence="1">
    <location>
        <begin position="115"/>
        <end position="129"/>
    </location>
</feature>
<proteinExistence type="predicted"/>
<evidence type="ECO:0000313" key="4">
    <source>
        <dbReference type="Proteomes" id="UP000031549"/>
    </source>
</evidence>
<feature type="region of interest" description="Disordered" evidence="1">
    <location>
        <begin position="103"/>
        <end position="129"/>
    </location>
</feature>
<evidence type="ECO:0000256" key="2">
    <source>
        <dbReference type="SAM" id="Phobius"/>
    </source>
</evidence>
<protein>
    <submittedName>
        <fullName evidence="3">Uncharacterized protein</fullName>
    </submittedName>
</protein>
<keyword evidence="2" id="KW-1133">Transmembrane helix</keyword>
<comment type="caution">
    <text evidence="3">The sequence shown here is derived from an EMBL/GenBank/DDBJ whole genome shotgun (WGS) entry which is preliminary data.</text>
</comment>
<dbReference type="RefSeq" id="WP_039742896.1">
    <property type="nucleotide sequence ID" value="NZ_JTCM02000023.1"/>
</dbReference>
<reference evidence="3 4" key="1">
    <citation type="journal article" date="2015" name="Genome Announc.">
        <title>Draft Genome Sequence of Cyanobacterium Hassallia byssoidea Strain VB512170, Isolated from Monuments in India.</title>
        <authorList>
            <person name="Singh D."/>
            <person name="Chandrababunaidu M.M."/>
            <person name="Panda A."/>
            <person name="Sen D."/>
            <person name="Bhattacharyya S."/>
            <person name="Adhikary S.P."/>
            <person name="Tripathy S."/>
        </authorList>
    </citation>
    <scope>NUCLEOTIDE SEQUENCE [LARGE SCALE GENOMIC DNA]</scope>
    <source>
        <strain evidence="3 4">VB512170</strain>
    </source>
</reference>
<name>A0A846H9R1_9CYAN</name>
<dbReference type="Proteomes" id="UP000031549">
    <property type="component" value="Unassembled WGS sequence"/>
</dbReference>
<accession>A0A846H9R1</accession>
<evidence type="ECO:0000313" key="3">
    <source>
        <dbReference type="EMBL" id="NEU73449.1"/>
    </source>
</evidence>
<keyword evidence="2" id="KW-0812">Transmembrane</keyword>
<sequence>MRRILLTLKQALLSSILVFGLMIFISLSGLFMVVQQPSYATTLEELKLIPPEYKPTPQEKIDRAYERNEAAGFREEQREEAYEQAIKDGKSLNTMEKAYERNVKAEKAQNPPESFGEKAKEVIEKVTGK</sequence>
<keyword evidence="4" id="KW-1185">Reference proteome</keyword>
<dbReference type="AlphaFoldDB" id="A0A846H9R1"/>
<dbReference type="EMBL" id="JTCM02000023">
    <property type="protein sequence ID" value="NEU73449.1"/>
    <property type="molecule type" value="Genomic_DNA"/>
</dbReference>
<feature type="transmembrane region" description="Helical" evidence="2">
    <location>
        <begin position="12"/>
        <end position="34"/>
    </location>
</feature>